<accession>A0A0G4LXP1</accession>
<sequence length="79" mass="8538">MQDAEYKLAEKQAKDDEADDLVLVVESARLVQTDTDNGKDEGNALDDAVPAHHLTGAQAQYAGRQQHADGHDHEDGVKA</sequence>
<gene>
    <name evidence="2" type="ORF">BN1708_000653</name>
</gene>
<evidence type="ECO:0000256" key="1">
    <source>
        <dbReference type="SAM" id="MobiDB-lite"/>
    </source>
</evidence>
<dbReference type="EMBL" id="CVQH01020306">
    <property type="protein sequence ID" value="CRK26853.1"/>
    <property type="molecule type" value="Genomic_DNA"/>
</dbReference>
<protein>
    <submittedName>
        <fullName evidence="2">Uncharacterized protein</fullName>
    </submittedName>
</protein>
<evidence type="ECO:0000313" key="2">
    <source>
        <dbReference type="EMBL" id="CRK26853.1"/>
    </source>
</evidence>
<dbReference type="AlphaFoldDB" id="A0A0G4LXP1"/>
<evidence type="ECO:0000313" key="3">
    <source>
        <dbReference type="Proteomes" id="UP000044602"/>
    </source>
</evidence>
<name>A0A0G4LXP1_VERLO</name>
<proteinExistence type="predicted"/>
<reference evidence="2 3" key="1">
    <citation type="submission" date="2015-05" db="EMBL/GenBank/DDBJ databases">
        <authorList>
            <person name="Wang D.B."/>
            <person name="Wang M."/>
        </authorList>
    </citation>
    <scope>NUCLEOTIDE SEQUENCE [LARGE SCALE GENOMIC DNA]</scope>
    <source>
        <strain evidence="2">VL1</strain>
    </source>
</reference>
<feature type="region of interest" description="Disordered" evidence="1">
    <location>
        <begin position="52"/>
        <end position="79"/>
    </location>
</feature>
<feature type="compositionally biased region" description="Basic and acidic residues" evidence="1">
    <location>
        <begin position="66"/>
        <end position="79"/>
    </location>
</feature>
<keyword evidence="3" id="KW-1185">Reference proteome</keyword>
<dbReference type="Proteomes" id="UP000044602">
    <property type="component" value="Unassembled WGS sequence"/>
</dbReference>
<organism evidence="2 3">
    <name type="scientific">Verticillium longisporum</name>
    <name type="common">Verticillium dahliae var. longisporum</name>
    <dbReference type="NCBI Taxonomy" id="100787"/>
    <lineage>
        <taxon>Eukaryota</taxon>
        <taxon>Fungi</taxon>
        <taxon>Dikarya</taxon>
        <taxon>Ascomycota</taxon>
        <taxon>Pezizomycotina</taxon>
        <taxon>Sordariomycetes</taxon>
        <taxon>Hypocreomycetidae</taxon>
        <taxon>Glomerellales</taxon>
        <taxon>Plectosphaerellaceae</taxon>
        <taxon>Verticillium</taxon>
    </lineage>
</organism>